<keyword evidence="2" id="KW-0808">Transferase</keyword>
<evidence type="ECO:0000256" key="2">
    <source>
        <dbReference type="ARBA" id="ARBA00022679"/>
    </source>
</evidence>
<dbReference type="PROSITE" id="PS51683">
    <property type="entry name" value="SAM_OMT_II"/>
    <property type="match status" value="1"/>
</dbReference>
<dbReference type="Gene3D" id="1.10.10.10">
    <property type="entry name" value="Winged helix-like DNA-binding domain superfamily/Winged helix DNA-binding domain"/>
    <property type="match status" value="1"/>
</dbReference>
<dbReference type="InterPro" id="IPR001077">
    <property type="entry name" value="COMT_C"/>
</dbReference>
<dbReference type="Proteomes" id="UP001257060">
    <property type="component" value="Unassembled WGS sequence"/>
</dbReference>
<dbReference type="InterPro" id="IPR029063">
    <property type="entry name" value="SAM-dependent_MTases_sf"/>
</dbReference>
<accession>A0ABU2GBQ9</accession>
<dbReference type="EMBL" id="JAMQOP010000001">
    <property type="protein sequence ID" value="MDS0297906.1"/>
    <property type="molecule type" value="Genomic_DNA"/>
</dbReference>
<dbReference type="CDD" id="cd02440">
    <property type="entry name" value="AdoMet_MTases"/>
    <property type="match status" value="1"/>
</dbReference>
<dbReference type="Gene3D" id="3.40.50.150">
    <property type="entry name" value="Vaccinia Virus protein VP39"/>
    <property type="match status" value="1"/>
</dbReference>
<dbReference type="Pfam" id="PF00891">
    <property type="entry name" value="Methyltransf_2"/>
    <property type="match status" value="1"/>
</dbReference>
<protein>
    <submittedName>
        <fullName evidence="6">Methyltransferase</fullName>
    </submittedName>
</protein>
<dbReference type="InterPro" id="IPR036388">
    <property type="entry name" value="WH-like_DNA-bd_sf"/>
</dbReference>
<dbReference type="PIRSF" id="PIRSF005739">
    <property type="entry name" value="O-mtase"/>
    <property type="match status" value="1"/>
</dbReference>
<evidence type="ECO:0000259" key="5">
    <source>
        <dbReference type="Pfam" id="PF08100"/>
    </source>
</evidence>
<dbReference type="GO" id="GO:0008168">
    <property type="term" value="F:methyltransferase activity"/>
    <property type="evidence" value="ECO:0007669"/>
    <property type="project" value="UniProtKB-KW"/>
</dbReference>
<organism evidence="6 7">
    <name type="scientific">Halogeometricum salsisoli</name>
    <dbReference type="NCBI Taxonomy" id="2950536"/>
    <lineage>
        <taxon>Archaea</taxon>
        <taxon>Methanobacteriati</taxon>
        <taxon>Methanobacteriota</taxon>
        <taxon>Stenosarchaea group</taxon>
        <taxon>Halobacteria</taxon>
        <taxon>Halobacteriales</taxon>
        <taxon>Haloferacaceae</taxon>
        <taxon>Halogeometricum</taxon>
    </lineage>
</organism>
<evidence type="ECO:0000256" key="1">
    <source>
        <dbReference type="ARBA" id="ARBA00022603"/>
    </source>
</evidence>
<comment type="caution">
    <text evidence="6">The sequence shown here is derived from an EMBL/GenBank/DDBJ whole genome shotgun (WGS) entry which is preliminary data.</text>
</comment>
<evidence type="ECO:0000313" key="7">
    <source>
        <dbReference type="Proteomes" id="UP001257060"/>
    </source>
</evidence>
<dbReference type="RefSeq" id="WP_310922734.1">
    <property type="nucleotide sequence ID" value="NZ_JAMQOP010000001.1"/>
</dbReference>
<dbReference type="InterPro" id="IPR012967">
    <property type="entry name" value="COMT_dimerisation"/>
</dbReference>
<dbReference type="InterPro" id="IPR016461">
    <property type="entry name" value="COMT-like"/>
</dbReference>
<dbReference type="PANTHER" id="PTHR43712:SF2">
    <property type="entry name" value="O-METHYLTRANSFERASE CICE"/>
    <property type="match status" value="1"/>
</dbReference>
<feature type="domain" description="O-methyltransferase dimerisation" evidence="5">
    <location>
        <begin position="28"/>
        <end position="100"/>
    </location>
</feature>
<evidence type="ECO:0000313" key="6">
    <source>
        <dbReference type="EMBL" id="MDS0297906.1"/>
    </source>
</evidence>
<dbReference type="SUPFAM" id="SSF46785">
    <property type="entry name" value="Winged helix' DNA-binding domain"/>
    <property type="match status" value="1"/>
</dbReference>
<dbReference type="SUPFAM" id="SSF53335">
    <property type="entry name" value="S-adenosyl-L-methionine-dependent methyltransferases"/>
    <property type="match status" value="1"/>
</dbReference>
<dbReference type="PANTHER" id="PTHR43712">
    <property type="entry name" value="PUTATIVE (AFU_ORTHOLOGUE AFUA_4G14580)-RELATED"/>
    <property type="match status" value="1"/>
</dbReference>
<proteinExistence type="predicted"/>
<sequence length="350" mass="37831">MPLNPNFLERLVLFRLNKGPAPMLDLFGAASFESVSLALELGLFESLAGAEAPLTAAALADRLDAHPDGLATLCNFLVAEGYLTTEEDGYRLTGMTETWLLAASETDMGPWLAFWNDLVFPFWERELETAVREGEPSRSIYEWFDEQPGRWEVAQAGFRAAASLLVDDVVDAVTVPGGSTRLIDVGGGHGLYAVELCRRHPNLSATVFDLPGAVAAVDDEIPDAVADQVSTRAGDYRTDDLGDGYDVALLFNIIHAHDPTENTALFERVADSLAPGGRIIVLDQWEGSGRTSVSRAGLRFVALTYLTTLGATVYAHEEVTSWLRDAGFGDVTRRSVGPLSGLALVEATKR</sequence>
<dbReference type="Pfam" id="PF08100">
    <property type="entry name" value="Dimerisation"/>
    <property type="match status" value="1"/>
</dbReference>
<dbReference type="GO" id="GO:0032259">
    <property type="term" value="P:methylation"/>
    <property type="evidence" value="ECO:0007669"/>
    <property type="project" value="UniProtKB-KW"/>
</dbReference>
<evidence type="ECO:0000256" key="3">
    <source>
        <dbReference type="ARBA" id="ARBA00022691"/>
    </source>
</evidence>
<gene>
    <name evidence="6" type="ORF">NDI76_04055</name>
</gene>
<name>A0ABU2GBQ9_9EURY</name>
<keyword evidence="3" id="KW-0949">S-adenosyl-L-methionine</keyword>
<keyword evidence="7" id="KW-1185">Reference proteome</keyword>
<feature type="domain" description="O-methyltransferase C-terminal" evidence="4">
    <location>
        <begin position="138"/>
        <end position="328"/>
    </location>
</feature>
<reference evidence="6 7" key="1">
    <citation type="submission" date="2022-06" db="EMBL/GenBank/DDBJ databases">
        <title>Halogeometricum sp. a new haloarchaeum isolate from saline soil.</title>
        <authorList>
            <person name="Strakova D."/>
            <person name="Galisteo C."/>
            <person name="Sanchez-Porro C."/>
            <person name="Ventosa A."/>
        </authorList>
    </citation>
    <scope>NUCLEOTIDE SEQUENCE [LARGE SCALE GENOMIC DNA]</scope>
    <source>
        <strain evidence="6 7">S1BR25-6</strain>
    </source>
</reference>
<keyword evidence="1 6" id="KW-0489">Methyltransferase</keyword>
<dbReference type="InterPro" id="IPR036390">
    <property type="entry name" value="WH_DNA-bd_sf"/>
</dbReference>
<evidence type="ECO:0000259" key="4">
    <source>
        <dbReference type="Pfam" id="PF00891"/>
    </source>
</evidence>